<proteinExistence type="predicted"/>
<dbReference type="AlphaFoldDB" id="A0A9D4KD09"/>
<evidence type="ECO:0000313" key="2">
    <source>
        <dbReference type="Proteomes" id="UP000828390"/>
    </source>
</evidence>
<organism evidence="1 2">
    <name type="scientific">Dreissena polymorpha</name>
    <name type="common">Zebra mussel</name>
    <name type="synonym">Mytilus polymorpha</name>
    <dbReference type="NCBI Taxonomy" id="45954"/>
    <lineage>
        <taxon>Eukaryota</taxon>
        <taxon>Metazoa</taxon>
        <taxon>Spiralia</taxon>
        <taxon>Lophotrochozoa</taxon>
        <taxon>Mollusca</taxon>
        <taxon>Bivalvia</taxon>
        <taxon>Autobranchia</taxon>
        <taxon>Heteroconchia</taxon>
        <taxon>Euheterodonta</taxon>
        <taxon>Imparidentia</taxon>
        <taxon>Neoheterodontei</taxon>
        <taxon>Myida</taxon>
        <taxon>Dreissenoidea</taxon>
        <taxon>Dreissenidae</taxon>
        <taxon>Dreissena</taxon>
    </lineage>
</organism>
<sequence>MAMVACLVSGIHSETEDFHQKLPAYSSLLGVNQPETNTNHTYQNGYLSVRNGKSVKFCPTLIVIEYLTDLYEKGHSYSSINVARSSLSSLGISFESHTACLTHWWSGF</sequence>
<gene>
    <name evidence="1" type="ORF">DPMN_110988</name>
</gene>
<dbReference type="EMBL" id="JAIWYP010000004">
    <property type="protein sequence ID" value="KAH3837592.1"/>
    <property type="molecule type" value="Genomic_DNA"/>
</dbReference>
<reference evidence="1" key="1">
    <citation type="journal article" date="2019" name="bioRxiv">
        <title>The Genome of the Zebra Mussel, Dreissena polymorpha: A Resource for Invasive Species Research.</title>
        <authorList>
            <person name="McCartney M.A."/>
            <person name="Auch B."/>
            <person name="Kono T."/>
            <person name="Mallez S."/>
            <person name="Zhang Y."/>
            <person name="Obille A."/>
            <person name="Becker A."/>
            <person name="Abrahante J.E."/>
            <person name="Garbe J."/>
            <person name="Badalamenti J.P."/>
            <person name="Herman A."/>
            <person name="Mangelson H."/>
            <person name="Liachko I."/>
            <person name="Sullivan S."/>
            <person name="Sone E.D."/>
            <person name="Koren S."/>
            <person name="Silverstein K.A.T."/>
            <person name="Beckman K.B."/>
            <person name="Gohl D.M."/>
        </authorList>
    </citation>
    <scope>NUCLEOTIDE SEQUENCE</scope>
    <source>
        <strain evidence="1">Duluth1</strain>
        <tissue evidence="1">Whole animal</tissue>
    </source>
</reference>
<evidence type="ECO:0000313" key="1">
    <source>
        <dbReference type="EMBL" id="KAH3837592.1"/>
    </source>
</evidence>
<accession>A0A9D4KD09</accession>
<dbReference type="Proteomes" id="UP000828390">
    <property type="component" value="Unassembled WGS sequence"/>
</dbReference>
<keyword evidence="2" id="KW-1185">Reference proteome</keyword>
<protein>
    <submittedName>
        <fullName evidence="1">Uncharacterized protein</fullName>
    </submittedName>
</protein>
<reference evidence="1" key="2">
    <citation type="submission" date="2020-11" db="EMBL/GenBank/DDBJ databases">
        <authorList>
            <person name="McCartney M.A."/>
            <person name="Auch B."/>
            <person name="Kono T."/>
            <person name="Mallez S."/>
            <person name="Becker A."/>
            <person name="Gohl D.M."/>
            <person name="Silverstein K.A.T."/>
            <person name="Koren S."/>
            <person name="Bechman K.B."/>
            <person name="Herman A."/>
            <person name="Abrahante J.E."/>
            <person name="Garbe J."/>
        </authorList>
    </citation>
    <scope>NUCLEOTIDE SEQUENCE</scope>
    <source>
        <strain evidence="1">Duluth1</strain>
        <tissue evidence="1">Whole animal</tissue>
    </source>
</reference>
<comment type="caution">
    <text evidence="1">The sequence shown here is derived from an EMBL/GenBank/DDBJ whole genome shotgun (WGS) entry which is preliminary data.</text>
</comment>
<name>A0A9D4KD09_DREPO</name>